<comment type="caution">
    <text evidence="2">The sequence shown here is derived from an EMBL/GenBank/DDBJ whole genome shotgun (WGS) entry which is preliminary data.</text>
</comment>
<evidence type="ECO:0000313" key="3">
    <source>
        <dbReference type="Proteomes" id="UP000524246"/>
    </source>
</evidence>
<dbReference type="EMBL" id="JAAZON010000129">
    <property type="protein sequence ID" value="NMC62180.1"/>
    <property type="molecule type" value="Genomic_DNA"/>
</dbReference>
<dbReference type="PANTHER" id="PTHR34039">
    <property type="entry name" value="UPF0102 PROTEIN YRAN"/>
    <property type="match status" value="1"/>
</dbReference>
<sequence length="112" mass="12842">MNIPQKIKILITAFIKNTFLPCDFILVLPLKDIFIYVTPFFKSEDRAIGLIGEQIAVQLLENKKIRLIDRNWHGGGGEIDIVAYQNKCVVFCEVKTRKEFKPNFYPALAAIN</sequence>
<reference evidence="2 3" key="1">
    <citation type="journal article" date="2020" name="Biotechnol. Biofuels">
        <title>New insights from the biogas microbiome by comprehensive genome-resolved metagenomics of nearly 1600 species originating from multiple anaerobic digesters.</title>
        <authorList>
            <person name="Campanaro S."/>
            <person name="Treu L."/>
            <person name="Rodriguez-R L.M."/>
            <person name="Kovalovszki A."/>
            <person name="Ziels R.M."/>
            <person name="Maus I."/>
            <person name="Zhu X."/>
            <person name="Kougias P.G."/>
            <person name="Basile A."/>
            <person name="Luo G."/>
            <person name="Schluter A."/>
            <person name="Konstantinidis K.T."/>
            <person name="Angelidaki I."/>
        </authorList>
    </citation>
    <scope>NUCLEOTIDE SEQUENCE [LARGE SCALE GENOMIC DNA]</scope>
    <source>
        <strain evidence="2">AS27yjCOA_65</strain>
    </source>
</reference>
<dbReference type="SUPFAM" id="SSF52980">
    <property type="entry name" value="Restriction endonuclease-like"/>
    <property type="match status" value="1"/>
</dbReference>
<dbReference type="AlphaFoldDB" id="A0A7X9FQ05"/>
<dbReference type="GO" id="GO:0003676">
    <property type="term" value="F:nucleic acid binding"/>
    <property type="evidence" value="ECO:0007669"/>
    <property type="project" value="InterPro"/>
</dbReference>
<gene>
    <name evidence="2" type="ORF">GYA55_03335</name>
</gene>
<dbReference type="PANTHER" id="PTHR34039:SF1">
    <property type="entry name" value="UPF0102 PROTEIN YRAN"/>
    <property type="match status" value="1"/>
</dbReference>
<proteinExistence type="inferred from homology"/>
<dbReference type="InterPro" id="IPR011856">
    <property type="entry name" value="tRNA_endonuc-like_dom_sf"/>
</dbReference>
<dbReference type="InterPro" id="IPR003509">
    <property type="entry name" value="UPF0102_YraN-like"/>
</dbReference>
<evidence type="ECO:0000256" key="1">
    <source>
        <dbReference type="ARBA" id="ARBA00006738"/>
    </source>
</evidence>
<evidence type="ECO:0000313" key="2">
    <source>
        <dbReference type="EMBL" id="NMC62180.1"/>
    </source>
</evidence>
<comment type="similarity">
    <text evidence="1">Belongs to the UPF0102 family.</text>
</comment>
<dbReference type="InterPro" id="IPR011335">
    <property type="entry name" value="Restrct_endonuc-II-like"/>
</dbReference>
<organism evidence="2 3">
    <name type="scientific">SAR324 cluster bacterium</name>
    <dbReference type="NCBI Taxonomy" id="2024889"/>
    <lineage>
        <taxon>Bacteria</taxon>
        <taxon>Deltaproteobacteria</taxon>
        <taxon>SAR324 cluster</taxon>
    </lineage>
</organism>
<accession>A0A7X9FQ05</accession>
<dbReference type="Gene3D" id="3.40.1350.10">
    <property type="match status" value="1"/>
</dbReference>
<name>A0A7X9FQ05_9DELT</name>
<protein>
    <submittedName>
        <fullName evidence="2">YraN family protein</fullName>
    </submittedName>
</protein>
<dbReference type="Pfam" id="PF02021">
    <property type="entry name" value="UPF0102"/>
    <property type="match status" value="1"/>
</dbReference>
<dbReference type="Proteomes" id="UP000524246">
    <property type="component" value="Unassembled WGS sequence"/>
</dbReference>